<sequence>MEGKYDPRNKLNDLTGKEWLKLTKSFWVSEKCADDKAAFAHPAPFLIKDIEKLISFFTKKGMRVLDPFMGSGTTGVAAYNLERVGIGVDLNEKYRLLAIERYSKKGMIEDDYEYIVGDSTKDLHLISNIDYIVTSPPYHNILKNNSKGLRNDNSHKGYRNGSRLGVEYYSDCPSDLGNQDTYGDFLNLLRLVMEQCYLILNDNKYCSIVISDFTVDKKEVCVQSDIVSLMESIGFEFVGTIVLLQDNKPLYPFGYPFAFKINHMHQNIINFRKRVLV</sequence>
<gene>
    <name evidence="5" type="ORF">MmiHf6_16450</name>
</gene>
<comment type="catalytic activity">
    <reaction evidence="3">
        <text>a 2'-deoxycytidine in DNA + S-adenosyl-L-methionine = an N(4)-methyl-2'-deoxycytidine in DNA + S-adenosyl-L-homocysteine + H(+)</text>
        <dbReference type="Rhea" id="RHEA:16857"/>
        <dbReference type="Rhea" id="RHEA-COMP:11369"/>
        <dbReference type="Rhea" id="RHEA-COMP:13674"/>
        <dbReference type="ChEBI" id="CHEBI:15378"/>
        <dbReference type="ChEBI" id="CHEBI:57856"/>
        <dbReference type="ChEBI" id="CHEBI:59789"/>
        <dbReference type="ChEBI" id="CHEBI:85452"/>
        <dbReference type="ChEBI" id="CHEBI:137933"/>
        <dbReference type="EC" id="2.1.1.113"/>
    </reaction>
</comment>
<keyword evidence="2" id="KW-0808">Transferase</keyword>
<keyword evidence="3" id="KW-0680">Restriction system</keyword>
<organism evidence="5 6">
    <name type="scientific">Methanimicrococcus hongohii</name>
    <dbReference type="NCBI Taxonomy" id="3028295"/>
    <lineage>
        <taxon>Archaea</taxon>
        <taxon>Methanobacteriati</taxon>
        <taxon>Methanobacteriota</taxon>
        <taxon>Stenosarchaea group</taxon>
        <taxon>Methanomicrobia</taxon>
        <taxon>Methanosarcinales</taxon>
        <taxon>Methanosarcinaceae</taxon>
        <taxon>Methanimicrococcus</taxon>
    </lineage>
</organism>
<evidence type="ECO:0000256" key="2">
    <source>
        <dbReference type="ARBA" id="ARBA00022679"/>
    </source>
</evidence>
<dbReference type="InterPro" id="IPR001091">
    <property type="entry name" value="RM_Methyltransferase"/>
</dbReference>
<proteinExistence type="inferred from homology"/>
<name>A0AA96V0X1_9EURY</name>
<dbReference type="PRINTS" id="PR00508">
    <property type="entry name" value="S21N4MTFRASE"/>
</dbReference>
<dbReference type="GO" id="GO:0032259">
    <property type="term" value="P:methylation"/>
    <property type="evidence" value="ECO:0007669"/>
    <property type="project" value="UniProtKB-KW"/>
</dbReference>
<evidence type="ECO:0000313" key="5">
    <source>
        <dbReference type="EMBL" id="WNY24314.1"/>
    </source>
</evidence>
<dbReference type="InterPro" id="IPR029063">
    <property type="entry name" value="SAM-dependent_MTases_sf"/>
</dbReference>
<evidence type="ECO:0000313" key="6">
    <source>
        <dbReference type="Proteomes" id="UP001302978"/>
    </source>
</evidence>
<accession>A0AA96V0X1</accession>
<dbReference type="EMBL" id="CP131059">
    <property type="protein sequence ID" value="WNY24314.1"/>
    <property type="molecule type" value="Genomic_DNA"/>
</dbReference>
<keyword evidence="1 3" id="KW-0489">Methyltransferase</keyword>
<dbReference type="Gene3D" id="3.40.50.150">
    <property type="entry name" value="Vaccinia Virus protein VP39"/>
    <property type="match status" value="2"/>
</dbReference>
<dbReference type="KEGG" id="mehf:MmiHf6_16450"/>
<dbReference type="GO" id="GO:0008170">
    <property type="term" value="F:N-methyltransferase activity"/>
    <property type="evidence" value="ECO:0007669"/>
    <property type="project" value="InterPro"/>
</dbReference>
<dbReference type="Pfam" id="PF01555">
    <property type="entry name" value="N6_N4_Mtase"/>
    <property type="match status" value="2"/>
</dbReference>
<feature type="domain" description="DNA methylase N-4/N-6" evidence="4">
    <location>
        <begin position="129"/>
        <end position="273"/>
    </location>
</feature>
<dbReference type="GO" id="GO:0009307">
    <property type="term" value="P:DNA restriction-modification system"/>
    <property type="evidence" value="ECO:0007669"/>
    <property type="project" value="UniProtKB-KW"/>
</dbReference>
<reference evidence="5 6" key="1">
    <citation type="submission" date="2023-07" db="EMBL/GenBank/DDBJ databases">
        <title>Closed genoem sequence of Methanomicrococcus sp. Hf6.</title>
        <authorList>
            <person name="Poehlein A."/>
            <person name="Protasov E."/>
            <person name="Platt K."/>
            <person name="Reeh H."/>
            <person name="Daniel R."/>
            <person name="Brune A."/>
        </authorList>
    </citation>
    <scope>NUCLEOTIDE SEQUENCE [LARGE SCALE GENOMIC DNA]</scope>
    <source>
        <strain evidence="5 6">Hf6</strain>
    </source>
</reference>
<feature type="domain" description="DNA methylase N-4/N-6" evidence="4">
    <location>
        <begin position="4"/>
        <end position="98"/>
    </location>
</feature>
<dbReference type="AlphaFoldDB" id="A0AA96V0X1"/>
<dbReference type="RefSeq" id="WP_316557495.1">
    <property type="nucleotide sequence ID" value="NZ_CP131059.1"/>
</dbReference>
<keyword evidence="3" id="KW-0949">S-adenosyl-L-methionine</keyword>
<dbReference type="SUPFAM" id="SSF53335">
    <property type="entry name" value="S-adenosyl-L-methionine-dependent methyltransferases"/>
    <property type="match status" value="2"/>
</dbReference>
<dbReference type="Proteomes" id="UP001302978">
    <property type="component" value="Chromosome"/>
</dbReference>
<evidence type="ECO:0000259" key="4">
    <source>
        <dbReference type="Pfam" id="PF01555"/>
    </source>
</evidence>
<evidence type="ECO:0000256" key="1">
    <source>
        <dbReference type="ARBA" id="ARBA00022603"/>
    </source>
</evidence>
<comment type="similarity">
    <text evidence="3">Belongs to the N(4)/N(6)-methyltransferase family.</text>
</comment>
<keyword evidence="6" id="KW-1185">Reference proteome</keyword>
<dbReference type="GO" id="GO:0015667">
    <property type="term" value="F:site-specific DNA-methyltransferase (cytosine-N4-specific) activity"/>
    <property type="evidence" value="ECO:0007669"/>
    <property type="project" value="UniProtKB-EC"/>
</dbReference>
<dbReference type="InterPro" id="IPR002941">
    <property type="entry name" value="DNA_methylase_N4/N6"/>
</dbReference>
<protein>
    <recommendedName>
        <fullName evidence="3">Type II methyltransferase</fullName>
        <ecNumber evidence="3">2.1.1.113</ecNumber>
    </recommendedName>
    <alternativeName>
        <fullName evidence="3">N-4 cytosine-specific methyltransferase</fullName>
    </alternativeName>
</protein>
<dbReference type="EC" id="2.1.1.113" evidence="3"/>
<evidence type="ECO:0000256" key="3">
    <source>
        <dbReference type="RuleBase" id="RU362026"/>
    </source>
</evidence>
<dbReference type="GeneID" id="85196256"/>
<dbReference type="GO" id="GO:0003677">
    <property type="term" value="F:DNA binding"/>
    <property type="evidence" value="ECO:0007669"/>
    <property type="project" value="InterPro"/>
</dbReference>